<dbReference type="EMBL" id="FOZL01000001">
    <property type="protein sequence ID" value="SFS17031.1"/>
    <property type="molecule type" value="Genomic_DNA"/>
</dbReference>
<evidence type="ECO:0000256" key="1">
    <source>
        <dbReference type="SAM" id="MobiDB-lite"/>
    </source>
</evidence>
<feature type="region of interest" description="Disordered" evidence="1">
    <location>
        <begin position="18"/>
        <end position="38"/>
    </location>
</feature>
<keyword evidence="2" id="KW-0732">Signal</keyword>
<evidence type="ECO:0000256" key="2">
    <source>
        <dbReference type="SAM" id="SignalP"/>
    </source>
</evidence>
<gene>
    <name evidence="3" type="ORF">SAMN05421771_3032</name>
</gene>
<organism evidence="3 4">
    <name type="scientific">Granulicella pectinivorans</name>
    <dbReference type="NCBI Taxonomy" id="474950"/>
    <lineage>
        <taxon>Bacteria</taxon>
        <taxon>Pseudomonadati</taxon>
        <taxon>Acidobacteriota</taxon>
        <taxon>Terriglobia</taxon>
        <taxon>Terriglobales</taxon>
        <taxon>Acidobacteriaceae</taxon>
        <taxon>Granulicella</taxon>
    </lineage>
</organism>
<proteinExistence type="predicted"/>
<sequence length="635" mass="65936">MPRIRIAALLPLLLLPPTSPAQTVPQTAPQSASQTVHPDAAPIQATRLTNCPLNELTHARDCTLGVFTFDHGGADPNGHESAHSTELTTTGPGISLGNFGGWRVQFLNVDELNVANRGIAQGRSLKLNKHATGDTMGTYDYVFSDGGSTALSDEAIKGEAANVGETDGYFHGKIASTTGTGDIAPALTFVSGNNWTTDGAPLLDITKGTISGHLTGRSAPLPGSTYLNTLTVDNELPLSTAWGICNTAIPNNHTAQVNTPFTCNVTLKQGRFRPQGVVCVTGPNYPEQAPITAASTPSGGSQSITIAVRNPNTAGISIFQGGLCGQYISFDANLALTGYRSSYYAFGALDPHHLIYGMNRRGVVAGGFIPMTGDEAAAVGVDGLDGYHLYPGCEVVTNRTFGANPICEPNAVPWATSDLIEAPHNVAVSVTGRSMNVYQNTPSNGWGSVGDLLVLHGPGTSGNNFIGRLTRNANPVTLYKPFGGPLDAPDFHHIDGYFDVGLAFRPAPHILIRVQNNRDTPNTPITLFSLPGGDIRWDPASGSLLAKTGLHGTTTAIGGRPLALGTCATGTATIPGANNTMVPVTVASTTGAPGFSPGGAFQVNAQVTAPDTVTVSVCAILPGTPRPSTYIVSLQ</sequence>
<protein>
    <recommendedName>
        <fullName evidence="5">Choice-of-anchor A domain-containing protein</fullName>
    </recommendedName>
</protein>
<evidence type="ECO:0008006" key="5">
    <source>
        <dbReference type="Google" id="ProtNLM"/>
    </source>
</evidence>
<evidence type="ECO:0000313" key="3">
    <source>
        <dbReference type="EMBL" id="SFS17031.1"/>
    </source>
</evidence>
<feature type="signal peptide" evidence="2">
    <location>
        <begin position="1"/>
        <end position="21"/>
    </location>
</feature>
<accession>A0A1I6MN06</accession>
<dbReference type="Proteomes" id="UP000199024">
    <property type="component" value="Unassembled WGS sequence"/>
</dbReference>
<feature type="compositionally biased region" description="Polar residues" evidence="1">
    <location>
        <begin position="20"/>
        <end position="36"/>
    </location>
</feature>
<feature type="chain" id="PRO_5011453880" description="Choice-of-anchor A domain-containing protein" evidence="2">
    <location>
        <begin position="22"/>
        <end position="635"/>
    </location>
</feature>
<keyword evidence="4" id="KW-1185">Reference proteome</keyword>
<reference evidence="3 4" key="1">
    <citation type="submission" date="2016-10" db="EMBL/GenBank/DDBJ databases">
        <authorList>
            <person name="de Groot N.N."/>
        </authorList>
    </citation>
    <scope>NUCLEOTIDE SEQUENCE [LARGE SCALE GENOMIC DNA]</scope>
    <source>
        <strain evidence="3 4">DSM 21001</strain>
    </source>
</reference>
<name>A0A1I6MN06_9BACT</name>
<evidence type="ECO:0000313" key="4">
    <source>
        <dbReference type="Proteomes" id="UP000199024"/>
    </source>
</evidence>
<dbReference type="AlphaFoldDB" id="A0A1I6MN06"/>